<accession>A0ABR7NNJ5</accession>
<dbReference type="PANTHER" id="PTHR30576">
    <property type="entry name" value="COLANIC BIOSYNTHESIS UDP-GLUCOSE LIPID CARRIER TRANSFERASE"/>
    <property type="match status" value="1"/>
</dbReference>
<dbReference type="InterPro" id="IPR003362">
    <property type="entry name" value="Bact_transf"/>
</dbReference>
<feature type="transmembrane region" description="Helical" evidence="7">
    <location>
        <begin position="12"/>
        <end position="29"/>
    </location>
</feature>
<dbReference type="NCBIfam" id="TIGR03025">
    <property type="entry name" value="EPS_sugtrans"/>
    <property type="match status" value="1"/>
</dbReference>
<evidence type="ECO:0000256" key="6">
    <source>
        <dbReference type="ARBA" id="ARBA00023136"/>
    </source>
</evidence>
<feature type="domain" description="Bacterial sugar transferase" evidence="8">
    <location>
        <begin position="254"/>
        <end position="434"/>
    </location>
</feature>
<dbReference type="RefSeq" id="WP_262426608.1">
    <property type="nucleotide sequence ID" value="NZ_JACRTJ010000001.1"/>
</dbReference>
<keyword evidence="4 7" id="KW-0812">Transmembrane</keyword>
<evidence type="ECO:0000256" key="5">
    <source>
        <dbReference type="ARBA" id="ARBA00022989"/>
    </source>
</evidence>
<protein>
    <submittedName>
        <fullName evidence="9">Sugar transferase</fullName>
    </submittedName>
</protein>
<dbReference type="PANTHER" id="PTHR30576:SF0">
    <property type="entry name" value="UNDECAPRENYL-PHOSPHATE N-ACETYLGALACTOSAMINYL 1-PHOSPHATE TRANSFERASE-RELATED"/>
    <property type="match status" value="1"/>
</dbReference>
<evidence type="ECO:0000259" key="8">
    <source>
        <dbReference type="Pfam" id="PF02397"/>
    </source>
</evidence>
<dbReference type="Pfam" id="PF02397">
    <property type="entry name" value="Bac_transf"/>
    <property type="match status" value="1"/>
</dbReference>
<dbReference type="EMBL" id="JACRTJ010000001">
    <property type="protein sequence ID" value="MBC8597697.1"/>
    <property type="molecule type" value="Genomic_DNA"/>
</dbReference>
<keyword evidence="5 7" id="KW-1133">Transmembrane helix</keyword>
<feature type="transmembrane region" description="Helical" evidence="7">
    <location>
        <begin position="79"/>
        <end position="99"/>
    </location>
</feature>
<evidence type="ECO:0000256" key="4">
    <source>
        <dbReference type="ARBA" id="ARBA00022692"/>
    </source>
</evidence>
<comment type="similarity">
    <text evidence="2">Belongs to the bacterial sugar transferase family.</text>
</comment>
<evidence type="ECO:0000313" key="9">
    <source>
        <dbReference type="EMBL" id="MBC8597697.1"/>
    </source>
</evidence>
<reference evidence="9 10" key="1">
    <citation type="submission" date="2020-08" db="EMBL/GenBank/DDBJ databases">
        <title>Genome public.</title>
        <authorList>
            <person name="Liu C."/>
            <person name="Sun Q."/>
        </authorList>
    </citation>
    <scope>NUCLEOTIDE SEQUENCE [LARGE SCALE GENOMIC DNA]</scope>
    <source>
        <strain evidence="9 10">BX10</strain>
    </source>
</reference>
<dbReference type="InterPro" id="IPR017475">
    <property type="entry name" value="EPS_sugar_tfrase"/>
</dbReference>
<dbReference type="GO" id="GO:0016740">
    <property type="term" value="F:transferase activity"/>
    <property type="evidence" value="ECO:0007669"/>
    <property type="project" value="UniProtKB-KW"/>
</dbReference>
<name>A0ABR7NNJ5_9FIRM</name>
<evidence type="ECO:0000256" key="2">
    <source>
        <dbReference type="ARBA" id="ARBA00006464"/>
    </source>
</evidence>
<comment type="caution">
    <text evidence="9">The sequence shown here is derived from an EMBL/GenBank/DDBJ whole genome shotgun (WGS) entry which is preliminary data.</text>
</comment>
<evidence type="ECO:0000256" key="1">
    <source>
        <dbReference type="ARBA" id="ARBA00004141"/>
    </source>
</evidence>
<keyword evidence="6 7" id="KW-0472">Membrane</keyword>
<gene>
    <name evidence="9" type="ORF">H8708_00345</name>
</gene>
<organism evidence="9 10">
    <name type="scientific">Enterocloster hominis</name>
    <name type="common">ex Liu et al. 2021</name>
    <dbReference type="NCBI Taxonomy" id="2763663"/>
    <lineage>
        <taxon>Bacteria</taxon>
        <taxon>Bacillati</taxon>
        <taxon>Bacillota</taxon>
        <taxon>Clostridia</taxon>
        <taxon>Lachnospirales</taxon>
        <taxon>Lachnospiraceae</taxon>
        <taxon>Enterocloster</taxon>
    </lineage>
</organism>
<comment type="subcellular location">
    <subcellularLocation>
        <location evidence="1">Membrane</location>
        <topology evidence="1">Multi-pass membrane protein</topology>
    </subcellularLocation>
</comment>
<sequence>MKNYEQYKRMIRFLTSVTILAAEIGIYWLVWETSISEMAGTPFFRKGDWLMIAVYGLLLLFFSKMYGGLKIGYLERGNVLYSQILAVVLVNGFTYLQAALLAKHFLNFTPFMLMLVLQVVAISIWTVGASILFQKLFPPRQMLLVYGNRPSLSLMHKMNLRKDRYQIKTVVHVDEGLEKILRMISSYDAVVICDVPSPMRNQILKACYTEEIRVYMTPKISDILIRSAEEITLFDTPLIMARNGRMPIEQAFFKRLMDIVISGIACIVVLPFMAGTALAVKLEDGGPVLYKQKRLTIGGREFYVYKFRSMRIDAEKDGVARLASAGDNRITRVGNFIRKVRLDELPQLFNILKGDMSIVGPRPERPEIAKQYETEMPEFSYRLRVKAGLTGYAQIFGKYNTTPYDKLKLDLHYIQNYSLMLDVKLMIQTVKILFMKESTEGIAAGQTTAALDIDKE</sequence>
<evidence type="ECO:0000256" key="7">
    <source>
        <dbReference type="SAM" id="Phobius"/>
    </source>
</evidence>
<dbReference type="Proteomes" id="UP000647491">
    <property type="component" value="Unassembled WGS sequence"/>
</dbReference>
<keyword evidence="3 9" id="KW-0808">Transferase</keyword>
<keyword evidence="10" id="KW-1185">Reference proteome</keyword>
<evidence type="ECO:0000256" key="3">
    <source>
        <dbReference type="ARBA" id="ARBA00022679"/>
    </source>
</evidence>
<feature type="transmembrane region" description="Helical" evidence="7">
    <location>
        <begin position="111"/>
        <end position="133"/>
    </location>
</feature>
<feature type="transmembrane region" description="Helical" evidence="7">
    <location>
        <begin position="256"/>
        <end position="280"/>
    </location>
</feature>
<evidence type="ECO:0000313" key="10">
    <source>
        <dbReference type="Proteomes" id="UP000647491"/>
    </source>
</evidence>
<feature type="transmembrane region" description="Helical" evidence="7">
    <location>
        <begin position="49"/>
        <end position="67"/>
    </location>
</feature>
<proteinExistence type="inferred from homology"/>